<feature type="transmembrane region" description="Helical" evidence="5">
    <location>
        <begin position="412"/>
        <end position="434"/>
    </location>
</feature>
<keyword evidence="4 5" id="KW-0472">Membrane</keyword>
<dbReference type="SUPFAM" id="SSF103473">
    <property type="entry name" value="MFS general substrate transporter"/>
    <property type="match status" value="1"/>
</dbReference>
<dbReference type="EMBL" id="KV454476">
    <property type="protein sequence ID" value="ODV63208.1"/>
    <property type="molecule type" value="Genomic_DNA"/>
</dbReference>
<dbReference type="STRING" id="1344418.A0A1D2VNM3"/>
<dbReference type="InParanoid" id="A0A1D2VNM3"/>
<evidence type="ECO:0000313" key="8">
    <source>
        <dbReference type="Proteomes" id="UP000095038"/>
    </source>
</evidence>
<dbReference type="PANTHER" id="PTHR21576">
    <property type="entry name" value="UNCHARACTERIZED NODULIN-LIKE PROTEIN"/>
    <property type="match status" value="1"/>
</dbReference>
<feature type="transmembrane region" description="Helical" evidence="5">
    <location>
        <begin position="173"/>
        <end position="195"/>
    </location>
</feature>
<evidence type="ECO:0000259" key="6">
    <source>
        <dbReference type="PROSITE" id="PS50850"/>
    </source>
</evidence>
<dbReference type="PROSITE" id="PS50850">
    <property type="entry name" value="MFS"/>
    <property type="match status" value="1"/>
</dbReference>
<dbReference type="InterPro" id="IPR011701">
    <property type="entry name" value="MFS"/>
</dbReference>
<dbReference type="Gene3D" id="1.20.1250.20">
    <property type="entry name" value="MFS general substrate transporter like domains"/>
    <property type="match status" value="2"/>
</dbReference>
<dbReference type="AlphaFoldDB" id="A0A1D2VNM3"/>
<dbReference type="Proteomes" id="UP000095038">
    <property type="component" value="Unassembled WGS sequence"/>
</dbReference>
<feature type="transmembrane region" description="Helical" evidence="5">
    <location>
        <begin position="106"/>
        <end position="129"/>
    </location>
</feature>
<dbReference type="RefSeq" id="XP_020049515.1">
    <property type="nucleotide sequence ID" value="XM_020191037.1"/>
</dbReference>
<feature type="transmembrane region" description="Helical" evidence="5">
    <location>
        <begin position="352"/>
        <end position="372"/>
    </location>
</feature>
<dbReference type="GO" id="GO:0000329">
    <property type="term" value="C:fungal-type vacuole membrane"/>
    <property type="evidence" value="ECO:0007669"/>
    <property type="project" value="TreeGrafter"/>
</dbReference>
<proteinExistence type="predicted"/>
<evidence type="ECO:0000256" key="3">
    <source>
        <dbReference type="ARBA" id="ARBA00022989"/>
    </source>
</evidence>
<organism evidence="7 8">
    <name type="scientific">Ascoidea rubescens DSM 1968</name>
    <dbReference type="NCBI Taxonomy" id="1344418"/>
    <lineage>
        <taxon>Eukaryota</taxon>
        <taxon>Fungi</taxon>
        <taxon>Dikarya</taxon>
        <taxon>Ascomycota</taxon>
        <taxon>Saccharomycotina</taxon>
        <taxon>Saccharomycetes</taxon>
        <taxon>Ascoideaceae</taxon>
        <taxon>Ascoidea</taxon>
    </lineage>
</organism>
<feature type="transmembrane region" description="Helical" evidence="5">
    <location>
        <begin position="319"/>
        <end position="340"/>
    </location>
</feature>
<dbReference type="GeneID" id="30964673"/>
<dbReference type="OrthoDB" id="410267at2759"/>
<evidence type="ECO:0000313" key="7">
    <source>
        <dbReference type="EMBL" id="ODV63208.1"/>
    </source>
</evidence>
<evidence type="ECO:0000256" key="4">
    <source>
        <dbReference type="ARBA" id="ARBA00023136"/>
    </source>
</evidence>
<comment type="subcellular location">
    <subcellularLocation>
        <location evidence="1">Membrane</location>
        <topology evidence="1">Multi-pass membrane protein</topology>
    </subcellularLocation>
</comment>
<protein>
    <submittedName>
        <fullName evidence="7">MFS general substrate transporter</fullName>
    </submittedName>
</protein>
<dbReference type="InterPro" id="IPR020846">
    <property type="entry name" value="MFS_dom"/>
</dbReference>
<feature type="domain" description="Major facilitator superfamily (MFS) profile" evidence="6">
    <location>
        <begin position="268"/>
        <end position="503"/>
    </location>
</feature>
<feature type="transmembrane region" description="Helical" evidence="5">
    <location>
        <begin position="16"/>
        <end position="34"/>
    </location>
</feature>
<evidence type="ECO:0000256" key="2">
    <source>
        <dbReference type="ARBA" id="ARBA00022692"/>
    </source>
</evidence>
<name>A0A1D2VNM3_9ASCO</name>
<dbReference type="InterPro" id="IPR010658">
    <property type="entry name" value="Nodulin-like"/>
</dbReference>
<dbReference type="PANTHER" id="PTHR21576:SF166">
    <property type="entry name" value="ADR278WP"/>
    <property type="match status" value="1"/>
</dbReference>
<dbReference type="InterPro" id="IPR036259">
    <property type="entry name" value="MFS_trans_sf"/>
</dbReference>
<keyword evidence="8" id="KW-1185">Reference proteome</keyword>
<dbReference type="Pfam" id="PF07690">
    <property type="entry name" value="MFS_1"/>
    <property type="match status" value="1"/>
</dbReference>
<keyword evidence="3 5" id="KW-1133">Transmembrane helix</keyword>
<keyword evidence="2 5" id="KW-0812">Transmembrane</keyword>
<accession>A0A1D2VNM3</accession>
<feature type="transmembrane region" description="Helical" evidence="5">
    <location>
        <begin position="54"/>
        <end position="73"/>
    </location>
</feature>
<evidence type="ECO:0000256" key="5">
    <source>
        <dbReference type="SAM" id="Phobius"/>
    </source>
</evidence>
<dbReference type="Pfam" id="PF06813">
    <property type="entry name" value="Nodulin-like"/>
    <property type="match status" value="1"/>
</dbReference>
<feature type="transmembrane region" description="Helical" evidence="5">
    <location>
        <begin position="269"/>
        <end position="293"/>
    </location>
</feature>
<gene>
    <name evidence="7" type="ORF">ASCRUDRAFT_43666</name>
</gene>
<feature type="transmembrane region" description="Helical" evidence="5">
    <location>
        <begin position="467"/>
        <end position="485"/>
    </location>
</feature>
<evidence type="ECO:0000256" key="1">
    <source>
        <dbReference type="ARBA" id="ARBA00004141"/>
    </source>
</evidence>
<feature type="transmembrane region" description="Helical" evidence="5">
    <location>
        <begin position="80"/>
        <end position="100"/>
    </location>
</feature>
<reference evidence="8" key="1">
    <citation type="submission" date="2016-05" db="EMBL/GenBank/DDBJ databases">
        <title>Comparative genomics of biotechnologically important yeasts.</title>
        <authorList>
            <consortium name="DOE Joint Genome Institute"/>
            <person name="Riley R."/>
            <person name="Haridas S."/>
            <person name="Wolfe K.H."/>
            <person name="Lopes M.R."/>
            <person name="Hittinger C.T."/>
            <person name="Goker M."/>
            <person name="Salamov A."/>
            <person name="Wisecaver J."/>
            <person name="Long T.M."/>
            <person name="Aerts A.L."/>
            <person name="Barry K."/>
            <person name="Choi C."/>
            <person name="Clum A."/>
            <person name="Coughlan A.Y."/>
            <person name="Deshpande S."/>
            <person name="Douglass A.P."/>
            <person name="Hanson S.J."/>
            <person name="Klenk H.-P."/>
            <person name="Labutti K."/>
            <person name="Lapidus A."/>
            <person name="Lindquist E."/>
            <person name="Lipzen A."/>
            <person name="Meier-Kolthoff J.P."/>
            <person name="Ohm R.A."/>
            <person name="Otillar R.P."/>
            <person name="Pangilinan J."/>
            <person name="Peng Y."/>
            <person name="Rokas A."/>
            <person name="Rosa C.A."/>
            <person name="Scheuner C."/>
            <person name="Sibirny A.A."/>
            <person name="Slot J.C."/>
            <person name="Stielow J.B."/>
            <person name="Sun H."/>
            <person name="Kurtzman C.P."/>
            <person name="Blackwell M."/>
            <person name="Grigoriev I.V."/>
            <person name="Jeffries T.W."/>
        </authorList>
    </citation>
    <scope>NUCLEOTIDE SEQUENCE [LARGE SCALE GENOMIC DNA]</scope>
    <source>
        <strain evidence="8">DSM 1968</strain>
    </source>
</reference>
<sequence>MLNIQNYLPKPKKSTSFISSCFAAFIAGSANFYSSYAPQLISKCNLSPKQASTLGIALTLGMSLGGLPLGILIDNLGTEFALFLSSLNFFLGYFLLYYSFKSSSSNLFLLTFSLLIIGLSSIAALYSSTKCCTSNFNKHRATLSGICFSCFGLSPSIFSLISTKLLNNNPQLLLVFLSIFCPIFTFQGIFFMRLLPSPLLYQQTQAQAQAQVQIQNQHTSLLSSKKKNSLQYLTTLELNNNESNITDNTTKKNFRNSHLYKILTSKLFLINYFILAFLHSTGQTYIILIGFIINAQFDSLNYNNININTSSLNQQQTQALQVSILAISIFFGKLSAGFVSDKLYYYFKLQRLWNIVFSSILMLLSQYLLTFINNLDLLTYTSILTGLAFGITFATYPCIIAEYFNSGPNSKFTTIWGTMTTGAFFIVLSISSLFGKIYDKNSIKIINHHGITQKICTKGASCYDTTFYLTSFQCLLALFLSLYAIHYRKTHPNQFKTPVNFFI</sequence>
<feature type="transmembrane region" description="Helical" evidence="5">
    <location>
        <begin position="378"/>
        <end position="400"/>
    </location>
</feature>
<dbReference type="GO" id="GO:0022857">
    <property type="term" value="F:transmembrane transporter activity"/>
    <property type="evidence" value="ECO:0007669"/>
    <property type="project" value="InterPro"/>
</dbReference>
<feature type="transmembrane region" description="Helical" evidence="5">
    <location>
        <begin position="141"/>
        <end position="161"/>
    </location>
</feature>
<dbReference type="FunCoup" id="A0A1D2VNM3">
    <property type="interactions" value="78"/>
</dbReference>